<evidence type="ECO:0000256" key="4">
    <source>
        <dbReference type="ARBA" id="ARBA00022516"/>
    </source>
</evidence>
<accession>A0A3B1B1M1</accession>
<dbReference type="SUPFAM" id="SSF53659">
    <property type="entry name" value="Isocitrate/Isopropylmalate dehydrogenase-like"/>
    <property type="match status" value="1"/>
</dbReference>
<dbReference type="Pfam" id="PF02504">
    <property type="entry name" value="FA_synthesis"/>
    <property type="match status" value="1"/>
</dbReference>
<protein>
    <recommendedName>
        <fullName evidence="9">phosphate acyltransferase</fullName>
        <ecNumber evidence="9">2.3.1.274</ecNumber>
    </recommendedName>
</protein>
<keyword evidence="5 11" id="KW-0808">Transferase</keyword>
<gene>
    <name evidence="11" type="ORF">MNBD_GAMMA24-437</name>
</gene>
<organism evidence="11">
    <name type="scientific">hydrothermal vent metagenome</name>
    <dbReference type="NCBI Taxonomy" id="652676"/>
    <lineage>
        <taxon>unclassified sequences</taxon>
        <taxon>metagenomes</taxon>
        <taxon>ecological metagenomes</taxon>
    </lineage>
</organism>
<dbReference type="HAMAP" id="MF_00019">
    <property type="entry name" value="PlsX"/>
    <property type="match status" value="1"/>
</dbReference>
<dbReference type="PANTHER" id="PTHR30100:SF1">
    <property type="entry name" value="PHOSPHATE ACYLTRANSFERASE"/>
    <property type="match status" value="1"/>
</dbReference>
<evidence type="ECO:0000256" key="1">
    <source>
        <dbReference type="ARBA" id="ARBA00001232"/>
    </source>
</evidence>
<dbReference type="AlphaFoldDB" id="A0A3B1B1M1"/>
<dbReference type="NCBIfam" id="TIGR00182">
    <property type="entry name" value="plsX"/>
    <property type="match status" value="1"/>
</dbReference>
<evidence type="ECO:0000256" key="3">
    <source>
        <dbReference type="ARBA" id="ARBA00022490"/>
    </source>
</evidence>
<dbReference type="PIRSF" id="PIRSF002465">
    <property type="entry name" value="Phsphlp_syn_PlsX"/>
    <property type="match status" value="1"/>
</dbReference>
<dbReference type="InterPro" id="IPR012281">
    <property type="entry name" value="Phospholipid_synth_PlsX-like"/>
</dbReference>
<keyword evidence="8" id="KW-1208">Phospholipid metabolism</keyword>
<evidence type="ECO:0000256" key="10">
    <source>
        <dbReference type="ARBA" id="ARBA00046608"/>
    </source>
</evidence>
<evidence type="ECO:0000256" key="8">
    <source>
        <dbReference type="ARBA" id="ARBA00023264"/>
    </source>
</evidence>
<evidence type="ECO:0000313" key="11">
    <source>
        <dbReference type="EMBL" id="VAX12259.1"/>
    </source>
</evidence>
<evidence type="ECO:0000256" key="5">
    <source>
        <dbReference type="ARBA" id="ARBA00022679"/>
    </source>
</evidence>
<dbReference type="PANTHER" id="PTHR30100">
    <property type="entry name" value="FATTY ACID/PHOSPHOLIPID SYNTHESIS PROTEIN PLSX"/>
    <property type="match status" value="1"/>
</dbReference>
<dbReference type="EMBL" id="UOFZ01000028">
    <property type="protein sequence ID" value="VAX12259.1"/>
    <property type="molecule type" value="Genomic_DNA"/>
</dbReference>
<keyword evidence="11" id="KW-0012">Acyltransferase</keyword>
<sequence length="341" mass="36375">MTNTSITIALDAMGGDFGPSVVVPAAITALEQHPSLILILVGNEEQLTKVLKGRARSVSARLQIQHASEVVHSDEPPSQALRGKKDSSMRVAINMVKDGRAQACVSAGNTGALMATARFVLKMLPGVDRPAICTMLPNMKNGHAHVLDLGANVDSSAEALFEFAVMGAALATAVDSNERPSVGLLNIGEEEIKGNEQVKQAAALLANSNLNYIGYVEGDGIYKGDADVVVCDGFVGNVMLKTTEGVAKMIRYYIQQEFKRNPLTMLSGLMALPVLKAFRKRIDPREYNGASFLGIQGIVIKSHGSADAYSFATAISEAIIEVRKNVPALITRELENQLVKG</sequence>
<comment type="subunit">
    <text evidence="10">Homodimer. Probably interacts with PlsY.</text>
</comment>
<keyword evidence="7" id="KW-0594">Phospholipid biosynthesis</keyword>
<keyword evidence="4" id="KW-0444">Lipid biosynthesis</keyword>
<dbReference type="GO" id="GO:0005737">
    <property type="term" value="C:cytoplasm"/>
    <property type="evidence" value="ECO:0007669"/>
    <property type="project" value="UniProtKB-SubCell"/>
</dbReference>
<comment type="catalytic activity">
    <reaction evidence="1">
        <text>a fatty acyl-[ACP] + phosphate = an acyl phosphate + holo-[ACP]</text>
        <dbReference type="Rhea" id="RHEA:42292"/>
        <dbReference type="Rhea" id="RHEA-COMP:9685"/>
        <dbReference type="Rhea" id="RHEA-COMP:14125"/>
        <dbReference type="ChEBI" id="CHEBI:43474"/>
        <dbReference type="ChEBI" id="CHEBI:59918"/>
        <dbReference type="ChEBI" id="CHEBI:64479"/>
        <dbReference type="ChEBI" id="CHEBI:138651"/>
        <dbReference type="EC" id="2.3.1.274"/>
    </reaction>
</comment>
<proteinExistence type="inferred from homology"/>
<evidence type="ECO:0000256" key="9">
    <source>
        <dbReference type="ARBA" id="ARBA00024069"/>
    </source>
</evidence>
<keyword evidence="6" id="KW-0443">Lipid metabolism</keyword>
<keyword evidence="3" id="KW-0963">Cytoplasm</keyword>
<dbReference type="InterPro" id="IPR003664">
    <property type="entry name" value="FA_synthesis"/>
</dbReference>
<dbReference type="GO" id="GO:0008654">
    <property type="term" value="P:phospholipid biosynthetic process"/>
    <property type="evidence" value="ECO:0007669"/>
    <property type="project" value="UniProtKB-KW"/>
</dbReference>
<dbReference type="Gene3D" id="3.40.718.10">
    <property type="entry name" value="Isopropylmalate Dehydrogenase"/>
    <property type="match status" value="1"/>
</dbReference>
<dbReference type="EC" id="2.3.1.274" evidence="9"/>
<comment type="subcellular location">
    <subcellularLocation>
        <location evidence="2">Cytoplasm</location>
    </subcellularLocation>
</comment>
<dbReference type="GO" id="GO:0006633">
    <property type="term" value="P:fatty acid biosynthetic process"/>
    <property type="evidence" value="ECO:0007669"/>
    <property type="project" value="InterPro"/>
</dbReference>
<dbReference type="GO" id="GO:0043811">
    <property type="term" value="F:phosphate:acyl-[acyl carrier protein] acyltransferase activity"/>
    <property type="evidence" value="ECO:0007669"/>
    <property type="project" value="UniProtKB-EC"/>
</dbReference>
<evidence type="ECO:0000256" key="2">
    <source>
        <dbReference type="ARBA" id="ARBA00004496"/>
    </source>
</evidence>
<evidence type="ECO:0000256" key="7">
    <source>
        <dbReference type="ARBA" id="ARBA00023209"/>
    </source>
</evidence>
<name>A0A3B1B1M1_9ZZZZ</name>
<reference evidence="11" key="1">
    <citation type="submission" date="2018-06" db="EMBL/GenBank/DDBJ databases">
        <authorList>
            <person name="Zhirakovskaya E."/>
        </authorList>
    </citation>
    <scope>NUCLEOTIDE SEQUENCE</scope>
</reference>
<evidence type="ECO:0000256" key="6">
    <source>
        <dbReference type="ARBA" id="ARBA00023098"/>
    </source>
</evidence>